<feature type="non-terminal residue" evidence="2">
    <location>
        <position position="1"/>
    </location>
</feature>
<name>A0A699X855_TANCI</name>
<dbReference type="EMBL" id="BKCJ011802402">
    <property type="protein sequence ID" value="GFD54108.1"/>
    <property type="molecule type" value="Genomic_DNA"/>
</dbReference>
<feature type="non-terminal residue" evidence="2">
    <location>
        <position position="99"/>
    </location>
</feature>
<proteinExistence type="predicted"/>
<feature type="region of interest" description="Disordered" evidence="1">
    <location>
        <begin position="1"/>
        <end position="20"/>
    </location>
</feature>
<accession>A0A699X855</accession>
<dbReference type="AlphaFoldDB" id="A0A699X855"/>
<reference evidence="2" key="1">
    <citation type="journal article" date="2019" name="Sci. Rep.">
        <title>Draft genome of Tanacetum cinerariifolium, the natural source of mosquito coil.</title>
        <authorList>
            <person name="Yamashiro T."/>
            <person name="Shiraishi A."/>
            <person name="Satake H."/>
            <person name="Nakayama K."/>
        </authorList>
    </citation>
    <scope>NUCLEOTIDE SEQUENCE</scope>
</reference>
<comment type="caution">
    <text evidence="2">The sequence shown here is derived from an EMBL/GenBank/DDBJ whole genome shotgun (WGS) entry which is preliminary data.</text>
</comment>
<feature type="compositionally biased region" description="Basic and acidic residues" evidence="1">
    <location>
        <begin position="1"/>
        <end position="12"/>
    </location>
</feature>
<sequence>GAGSDEHRHAAAELDDIGVGHPIRRGHDHLVARLHRRDQRVEQRMLAADVHADLIGRVGEAVVARELGDDRRLQLGNAIDIGVFGLAVADRLDRGVLDE</sequence>
<organism evidence="2">
    <name type="scientific">Tanacetum cinerariifolium</name>
    <name type="common">Dalmatian daisy</name>
    <name type="synonym">Chrysanthemum cinerariifolium</name>
    <dbReference type="NCBI Taxonomy" id="118510"/>
    <lineage>
        <taxon>Eukaryota</taxon>
        <taxon>Viridiplantae</taxon>
        <taxon>Streptophyta</taxon>
        <taxon>Embryophyta</taxon>
        <taxon>Tracheophyta</taxon>
        <taxon>Spermatophyta</taxon>
        <taxon>Magnoliopsida</taxon>
        <taxon>eudicotyledons</taxon>
        <taxon>Gunneridae</taxon>
        <taxon>Pentapetalae</taxon>
        <taxon>asterids</taxon>
        <taxon>campanulids</taxon>
        <taxon>Asterales</taxon>
        <taxon>Asteraceae</taxon>
        <taxon>Asteroideae</taxon>
        <taxon>Anthemideae</taxon>
        <taxon>Anthemidinae</taxon>
        <taxon>Tanacetum</taxon>
    </lineage>
</organism>
<gene>
    <name evidence="2" type="ORF">Tci_926077</name>
</gene>
<evidence type="ECO:0000256" key="1">
    <source>
        <dbReference type="SAM" id="MobiDB-lite"/>
    </source>
</evidence>
<evidence type="ECO:0000313" key="2">
    <source>
        <dbReference type="EMBL" id="GFD54108.1"/>
    </source>
</evidence>
<protein>
    <submittedName>
        <fullName evidence="2">Uncharacterized protein</fullName>
    </submittedName>
</protein>